<dbReference type="PANTHER" id="PTHR23020">
    <property type="entry name" value="UNCHARACTERIZED NUCLEAR HORMONE RECEPTOR-RELATED"/>
    <property type="match status" value="1"/>
</dbReference>
<protein>
    <submittedName>
        <fullName evidence="2">CHK domain-containing protein</fullName>
    </submittedName>
</protein>
<dbReference type="PANTHER" id="PTHR23020:SF41">
    <property type="entry name" value="AMINOGLYCOSIDE PHOSPHOTRANSFERASE DOMAIN-CONTAINING PROTEIN"/>
    <property type="match status" value="1"/>
</dbReference>
<accession>A0A1I7ZHZ4</accession>
<dbReference type="WBParaSite" id="L893_g26391.t1">
    <property type="protein sequence ID" value="L893_g26391.t1"/>
    <property type="gene ID" value="L893_g26391"/>
</dbReference>
<organism evidence="1 2">
    <name type="scientific">Steinernema glaseri</name>
    <dbReference type="NCBI Taxonomy" id="37863"/>
    <lineage>
        <taxon>Eukaryota</taxon>
        <taxon>Metazoa</taxon>
        <taxon>Ecdysozoa</taxon>
        <taxon>Nematoda</taxon>
        <taxon>Chromadorea</taxon>
        <taxon>Rhabditida</taxon>
        <taxon>Tylenchina</taxon>
        <taxon>Panagrolaimomorpha</taxon>
        <taxon>Strongyloidoidea</taxon>
        <taxon>Steinernematidae</taxon>
        <taxon>Steinernema</taxon>
    </lineage>
</organism>
<dbReference type="InterPro" id="IPR052961">
    <property type="entry name" value="Oxido-Kinase-like_Enzymes"/>
</dbReference>
<name>A0A1I7ZHZ4_9BILA</name>
<sequence>MNIGGSTLGLLSQVYDIVITFENSDEEYRILMKVPGMESLDALKKRSGKTGILNDSFASEAHMRECAFYRDYAPHLAELPLVDVYVAKEFDGSHGVLLMESLVQKAAVLPIWDTATESQMFAFAKHLSYLYAHFLCLPPETWLGKYPRNYLTYFVTSDFYYLYVDKLCALKPGMFEEAYRVFRPYMGSKKFYDYTMTDVYKDIVLCVDGEIRREYEYQVLQFLYDRIGHLVEERGKSVNFSFDQMKQAYQVNFIPRALQLMIAPAYLLSNDVALDEEAQIVVARREQFFPRIKLAMEDALEYFKQVRKDRIEEKAP</sequence>
<dbReference type="Proteomes" id="UP000095287">
    <property type="component" value="Unplaced"/>
</dbReference>
<reference evidence="2" key="1">
    <citation type="submission" date="2016-11" db="UniProtKB">
        <authorList>
            <consortium name="WormBaseParasite"/>
        </authorList>
    </citation>
    <scope>IDENTIFICATION</scope>
</reference>
<evidence type="ECO:0000313" key="1">
    <source>
        <dbReference type="Proteomes" id="UP000095287"/>
    </source>
</evidence>
<evidence type="ECO:0000313" key="2">
    <source>
        <dbReference type="WBParaSite" id="L893_g26391.t1"/>
    </source>
</evidence>
<proteinExistence type="predicted"/>
<dbReference type="AlphaFoldDB" id="A0A1I7ZHZ4"/>
<keyword evidence="1" id="KW-1185">Reference proteome</keyword>